<name>A0AAD7UHF1_9STRA</name>
<keyword evidence="1" id="KW-0479">Metal-binding</keyword>
<keyword evidence="5" id="KW-1185">Reference proteome</keyword>
<comment type="caution">
    <text evidence="4">The sequence shown here is derived from an EMBL/GenBank/DDBJ whole genome shotgun (WGS) entry which is preliminary data.</text>
</comment>
<dbReference type="Gene3D" id="1.10.1280.10">
    <property type="entry name" value="Di-copper center containing domain from catechol oxidase"/>
    <property type="match status" value="1"/>
</dbReference>
<evidence type="ECO:0000313" key="5">
    <source>
        <dbReference type="Proteomes" id="UP001230188"/>
    </source>
</evidence>
<dbReference type="PANTHER" id="PTHR11474:SF126">
    <property type="entry name" value="TYROSINASE-LIKE PROTEIN TYR-1-RELATED"/>
    <property type="match status" value="1"/>
</dbReference>
<keyword evidence="2" id="KW-0186">Copper</keyword>
<evidence type="ECO:0000259" key="3">
    <source>
        <dbReference type="Pfam" id="PF00264"/>
    </source>
</evidence>
<dbReference type="SUPFAM" id="SSF48056">
    <property type="entry name" value="Di-copper centre-containing domain"/>
    <property type="match status" value="2"/>
</dbReference>
<dbReference type="InterPro" id="IPR050316">
    <property type="entry name" value="Tyrosinase/Hemocyanin"/>
</dbReference>
<evidence type="ECO:0000256" key="1">
    <source>
        <dbReference type="ARBA" id="ARBA00022723"/>
    </source>
</evidence>
<gene>
    <name evidence="4" type="ORF">CTAYLR_008385</name>
</gene>
<dbReference type="Pfam" id="PF00264">
    <property type="entry name" value="Tyrosinase"/>
    <property type="match status" value="1"/>
</dbReference>
<proteinExistence type="predicted"/>
<dbReference type="Proteomes" id="UP001230188">
    <property type="component" value="Unassembled WGS sequence"/>
</dbReference>
<dbReference type="AlphaFoldDB" id="A0AAD7UHF1"/>
<dbReference type="GO" id="GO:0046872">
    <property type="term" value="F:metal ion binding"/>
    <property type="evidence" value="ECO:0007669"/>
    <property type="project" value="UniProtKB-KW"/>
</dbReference>
<feature type="domain" description="Tyrosinase copper-binding" evidence="3">
    <location>
        <begin position="227"/>
        <end position="419"/>
    </location>
</feature>
<reference evidence="4" key="1">
    <citation type="submission" date="2023-01" db="EMBL/GenBank/DDBJ databases">
        <title>Metagenome sequencing of chrysophaentin producing Chrysophaeum taylorii.</title>
        <authorList>
            <person name="Davison J."/>
            <person name="Bewley C."/>
        </authorList>
    </citation>
    <scope>NUCLEOTIDE SEQUENCE</scope>
    <source>
        <strain evidence="4">NIES-1699</strain>
    </source>
</reference>
<accession>A0AAD7UHF1</accession>
<evidence type="ECO:0000313" key="4">
    <source>
        <dbReference type="EMBL" id="KAJ8606643.1"/>
    </source>
</evidence>
<protein>
    <recommendedName>
        <fullName evidence="3">Tyrosinase copper-binding domain-containing protein</fullName>
    </recommendedName>
</protein>
<dbReference type="PANTHER" id="PTHR11474">
    <property type="entry name" value="TYROSINASE FAMILY MEMBER"/>
    <property type="match status" value="1"/>
</dbReference>
<sequence>MGRRLGGFLVAVGATLAISSLILLVIGPENLSSPLRILNLSEASVTLDRMASSMMIVAPDGDAFLDDEPSNDSDETYRMRLAEEKSSLDVRVQNRYTLVSPLQTGRRNTYPWRYVAEPFRKTTLTASEGRENAWYKWVIDGHDHGYGSSVDVAWTSLGWKRVALIEKVNGTTTCVVAVKVMVKYVRREIRTLADRDRETFFQAVMIMQRVPTEVGTRLYGNKYRSKDYFNRIHLYYGGTKDCDHWHQGAGFVTSHMAFTLEFEQSTQSISPDISIPYWDFTIESTFYDPKTWRSSPVFADDWFGAAAPANPLRTVVRGRWAFVRAMTRSQNFSDIYNSYGVLRAPWNNDPTPFMTRHNKIYGFENNMKPSGCKEYAFAMKKTTWMAMSRQLNSAAHGHIHETVGGSWNHDVDDANEVDPAVFTFAHEIQALSKELWRADYVVCPVFCTMDTPWRDCQCQCTPRSRTDAPSYRVLDDAGVLSAVHYYDHDHHQIEKWKDLNGTVLHRLPGYTTEESNHIYDELLDILCSPGHIGDMFQATSTNDITFWVLHPTVDRLWHFKRLGKSGDFDETWDPYHSCYGHNPTDIQPFKNLFDSNDAFYTNEDLYEYLRPDSDGLPYMYDNFRWPHCEKIGITLSNEP</sequence>
<dbReference type="GO" id="GO:0016491">
    <property type="term" value="F:oxidoreductase activity"/>
    <property type="evidence" value="ECO:0007669"/>
    <property type="project" value="InterPro"/>
</dbReference>
<dbReference type="InterPro" id="IPR002227">
    <property type="entry name" value="Tyrosinase_Cu-bd"/>
</dbReference>
<dbReference type="InterPro" id="IPR008922">
    <property type="entry name" value="Di-copper_centre_dom_sf"/>
</dbReference>
<evidence type="ECO:0000256" key="2">
    <source>
        <dbReference type="ARBA" id="ARBA00023008"/>
    </source>
</evidence>
<organism evidence="4 5">
    <name type="scientific">Chrysophaeum taylorii</name>
    <dbReference type="NCBI Taxonomy" id="2483200"/>
    <lineage>
        <taxon>Eukaryota</taxon>
        <taxon>Sar</taxon>
        <taxon>Stramenopiles</taxon>
        <taxon>Ochrophyta</taxon>
        <taxon>Pelagophyceae</taxon>
        <taxon>Pelagomonadales</taxon>
        <taxon>Pelagomonadaceae</taxon>
        <taxon>Chrysophaeum</taxon>
    </lineage>
</organism>
<dbReference type="EMBL" id="JAQMWT010000262">
    <property type="protein sequence ID" value="KAJ8606643.1"/>
    <property type="molecule type" value="Genomic_DNA"/>
</dbReference>